<dbReference type="EMBL" id="CAIT01000004">
    <property type="protein sequence ID" value="CCH51471.1"/>
    <property type="molecule type" value="Genomic_DNA"/>
</dbReference>
<dbReference type="CDD" id="cd00038">
    <property type="entry name" value="CAP_ED"/>
    <property type="match status" value="1"/>
</dbReference>
<comment type="caution">
    <text evidence="2">The sequence shown here is derived from an EMBL/GenBank/DDBJ whole genome shotgun (WGS) entry which is preliminary data.</text>
</comment>
<evidence type="ECO:0000259" key="1">
    <source>
        <dbReference type="Pfam" id="PF00027"/>
    </source>
</evidence>
<dbReference type="OrthoDB" id="1933280at2"/>
<dbReference type="InterPro" id="IPR014710">
    <property type="entry name" value="RmlC-like_jellyroll"/>
</dbReference>
<dbReference type="STRING" id="1185876.BN8_00397"/>
<evidence type="ECO:0000313" key="2">
    <source>
        <dbReference type="EMBL" id="CCH51471.1"/>
    </source>
</evidence>
<dbReference type="eggNOG" id="COG0664">
    <property type="taxonomic scope" value="Bacteria"/>
</dbReference>
<sequence>MVTVFEEYMKAQGTALSDDQIRLIGAAAVKRVVHRKQILLQAGETCRHKIFIPKGLLRMYRTGANGSEHILKFSTELTWITDGESYTHRTPSAYSIDAIEASEVLMWSRDCFDTLLNQIPALKAFSDQLISRNLYSSQNRLYKVISATPEEKYDDFINAYPGILLRVPLRMVASYLGVSVKTLTRIRQAQLQRSLK</sequence>
<name>I2GC47_9BACT</name>
<dbReference type="InterPro" id="IPR018490">
    <property type="entry name" value="cNMP-bd_dom_sf"/>
</dbReference>
<dbReference type="Proteomes" id="UP000009309">
    <property type="component" value="Unassembled WGS sequence"/>
</dbReference>
<accession>I2GC47</accession>
<dbReference type="AlphaFoldDB" id="I2GC47"/>
<protein>
    <submittedName>
        <fullName evidence="2">Putative transcriptional regulator, Crp/Fnr family</fullName>
    </submittedName>
</protein>
<dbReference type="SUPFAM" id="SSF51206">
    <property type="entry name" value="cAMP-binding domain-like"/>
    <property type="match status" value="1"/>
</dbReference>
<proteinExistence type="predicted"/>
<reference evidence="2 3" key="1">
    <citation type="journal article" date="2012" name="J. Bacteriol.">
        <title>Genome Sequence of the Filamentous Bacterium Fibrisoma limi BUZ 3T.</title>
        <authorList>
            <person name="Filippini M."/>
            <person name="Qi W."/>
            <person name="Jaenicke S."/>
            <person name="Goesmann A."/>
            <person name="Smits T.H."/>
            <person name="Bagheri H.C."/>
        </authorList>
    </citation>
    <scope>NUCLEOTIDE SEQUENCE [LARGE SCALE GENOMIC DNA]</scope>
    <source>
        <strain evidence="3">BUZ 3T</strain>
    </source>
</reference>
<gene>
    <name evidence="2" type="primary">fnr</name>
    <name evidence="2" type="ORF">BN8_00397</name>
</gene>
<organism evidence="2 3">
    <name type="scientific">Fibrisoma limi BUZ 3</name>
    <dbReference type="NCBI Taxonomy" id="1185876"/>
    <lineage>
        <taxon>Bacteria</taxon>
        <taxon>Pseudomonadati</taxon>
        <taxon>Bacteroidota</taxon>
        <taxon>Cytophagia</taxon>
        <taxon>Cytophagales</taxon>
        <taxon>Spirosomataceae</taxon>
        <taxon>Fibrisoma</taxon>
    </lineage>
</organism>
<dbReference type="InterPro" id="IPR000595">
    <property type="entry name" value="cNMP-bd_dom"/>
</dbReference>
<dbReference type="Pfam" id="PF00027">
    <property type="entry name" value="cNMP_binding"/>
    <property type="match status" value="1"/>
</dbReference>
<keyword evidence="3" id="KW-1185">Reference proteome</keyword>
<dbReference type="Gene3D" id="2.60.120.10">
    <property type="entry name" value="Jelly Rolls"/>
    <property type="match status" value="1"/>
</dbReference>
<feature type="domain" description="Cyclic nucleotide-binding" evidence="1">
    <location>
        <begin position="31"/>
        <end position="118"/>
    </location>
</feature>
<evidence type="ECO:0000313" key="3">
    <source>
        <dbReference type="Proteomes" id="UP000009309"/>
    </source>
</evidence>